<feature type="region of interest" description="Disordered" evidence="5">
    <location>
        <begin position="330"/>
        <end position="373"/>
    </location>
</feature>
<feature type="compositionally biased region" description="Low complexity" evidence="5">
    <location>
        <begin position="809"/>
        <end position="820"/>
    </location>
</feature>
<feature type="domain" description="BRCT" evidence="7">
    <location>
        <begin position="111"/>
        <end position="195"/>
    </location>
</feature>
<dbReference type="AlphaFoldDB" id="A0AAV3P2S0"/>
<keyword evidence="3" id="KW-0862">Zinc</keyword>
<evidence type="ECO:0008006" key="10">
    <source>
        <dbReference type="Google" id="ProtNLM"/>
    </source>
</evidence>
<dbReference type="InterPro" id="IPR011011">
    <property type="entry name" value="Znf_FYVE_PHD"/>
</dbReference>
<evidence type="ECO:0000313" key="8">
    <source>
        <dbReference type="EMBL" id="GAA0145890.1"/>
    </source>
</evidence>
<feature type="region of interest" description="Disordered" evidence="5">
    <location>
        <begin position="809"/>
        <end position="873"/>
    </location>
</feature>
<dbReference type="Proteomes" id="UP001454036">
    <property type="component" value="Unassembled WGS sequence"/>
</dbReference>
<dbReference type="FunFam" id="3.40.50.10190:FF:000018">
    <property type="entry name" value="DNA topoisomerase 2-binding protein 1"/>
    <property type="match status" value="1"/>
</dbReference>
<dbReference type="PROSITE" id="PS50016">
    <property type="entry name" value="ZF_PHD_2"/>
    <property type="match status" value="1"/>
</dbReference>
<evidence type="ECO:0000256" key="4">
    <source>
        <dbReference type="PROSITE-ProRule" id="PRU00146"/>
    </source>
</evidence>
<dbReference type="Pfam" id="PF12738">
    <property type="entry name" value="PTCB-BRCT"/>
    <property type="match status" value="1"/>
</dbReference>
<feature type="region of interest" description="Disordered" evidence="5">
    <location>
        <begin position="531"/>
        <end position="557"/>
    </location>
</feature>
<dbReference type="EMBL" id="BAABME010000845">
    <property type="protein sequence ID" value="GAA0145890.1"/>
    <property type="molecule type" value="Genomic_DNA"/>
</dbReference>
<evidence type="ECO:0000256" key="2">
    <source>
        <dbReference type="ARBA" id="ARBA00022771"/>
    </source>
</evidence>
<keyword evidence="9" id="KW-1185">Reference proteome</keyword>
<evidence type="ECO:0000259" key="6">
    <source>
        <dbReference type="PROSITE" id="PS50016"/>
    </source>
</evidence>
<evidence type="ECO:0000259" key="7">
    <source>
        <dbReference type="PROSITE" id="PS50172"/>
    </source>
</evidence>
<sequence length="1206" mass="134005">MEYNEKQLYSQIFKGVRFFLFGFDPINKNQIRLKLLEGGGVEESWCGPDCTHVIVDNVVYDNPVCVAARRDGKLVVTSLWVDHSCDGGMLVDVTPIIYRPIKDPNGIPGAKSFVICLTGYQRQDREDIMTMVGLMGAAFSKALVASKITHLVCFKFEGEKYELAKKIGKIKLVNHCWLEDCLRAWEILPEDDYNKSSYELDIMEAEAKDSEEEKEHVPTEPPHSCRKVQSPQNLRIEKSLHQPSLVELETLRNNKCSNASVVFAGTENCNDMPSVTKKKATTSCSTSGLEGIWNKNLDLPDAFDTHTFGEVSGSPLNRYATVITPEKVRNNFVSTSRTAEKSPSRSSTRSKSRRSPTKGGLPTCSALRKSNPASTLTEDKGIFNVSDGFNLSLSIEKPSETSSAVVKTPVKHLSHLKQSTTDDLPDKREVGVSGHNGKSQKESNDLAALARSSHTGGPYKTVSHFSASKVASGTAYQHDLDDPSNGDSIKDIWNSSGLANSNMSKEVGPDSDPKQGRKKMLARKVLGTSSRFGNWSSMNKKGSIRSNINSGEKQGEDGYHETVKLLNPSADKNINATIQTSNTREPRLETITKARPLDDETETPEDEADVFYVASHKDELDPITSEKEPSASGGASNNDELLGGNELIKTDKENGKCAAVCSVTDEVNVKGDTTAERMDKGKKRPLSKTKENAEFKKDLINRDTVEKMPKKIKNDTKTKKKAKNPLITSGRTKGKDQVTRNKENSKCNTACSARDAPTKTSIENCTAETMENPRKRQLTKTKNHQNVKKAANNREMREKVSKVVVNNEQTVNEETNSTTSGQSKIPAQEKPKSSLNVEKENTPINFPANCDKRNSGKVSAKSKKKPETSELKGMVSNYGPGLAEHATKVKEPMWFLVSGHKFQRKEFQQVIKRLRGRVCRDSHNWSYQATHLILPDPIRRTEKFFAAVASGRWILKTDYLTASNEAGKFLDEQPYEWHKNSLTEDGSINLVAPQKWRLIRSRTGHGSFYGLRIIVYGECIAPPLDTLKRAVKAGDGTILATSPPYTRFLESDVDFAIVSPGMPRVDIWIQEFLRHEIPCVLADYLVDYVCKPGYSLDKHVQYGTHSWAERSLNNLESRIEEIVEDQALPEDMSSESDIACQICKSRDREDVMLICGDESGLSGCGTGMHIDCCDPPLSEVPLDDWFCPKCRTTESPNNKKSRGTRD</sequence>
<organism evidence="8 9">
    <name type="scientific">Lithospermum erythrorhizon</name>
    <name type="common">Purple gromwell</name>
    <name type="synonym">Lithospermum officinale var. erythrorhizon</name>
    <dbReference type="NCBI Taxonomy" id="34254"/>
    <lineage>
        <taxon>Eukaryota</taxon>
        <taxon>Viridiplantae</taxon>
        <taxon>Streptophyta</taxon>
        <taxon>Embryophyta</taxon>
        <taxon>Tracheophyta</taxon>
        <taxon>Spermatophyta</taxon>
        <taxon>Magnoliopsida</taxon>
        <taxon>eudicotyledons</taxon>
        <taxon>Gunneridae</taxon>
        <taxon>Pentapetalae</taxon>
        <taxon>asterids</taxon>
        <taxon>lamiids</taxon>
        <taxon>Boraginales</taxon>
        <taxon>Boraginaceae</taxon>
        <taxon>Boraginoideae</taxon>
        <taxon>Lithospermeae</taxon>
        <taxon>Lithospermum</taxon>
    </lineage>
</organism>
<feature type="domain" description="BRCT" evidence="7">
    <location>
        <begin position="885"/>
        <end position="977"/>
    </location>
</feature>
<feature type="compositionally biased region" description="Polar residues" evidence="5">
    <location>
        <begin position="758"/>
        <end position="769"/>
    </location>
</feature>
<dbReference type="InterPro" id="IPR001965">
    <property type="entry name" value="Znf_PHD"/>
</dbReference>
<feature type="region of interest" description="Disordered" evidence="5">
    <location>
        <begin position="207"/>
        <end position="231"/>
    </location>
</feature>
<dbReference type="Gene3D" id="3.30.40.10">
    <property type="entry name" value="Zinc/RING finger domain, C3HC4 (zinc finger)"/>
    <property type="match status" value="1"/>
</dbReference>
<feature type="region of interest" description="Disordered" evidence="5">
    <location>
        <begin position="416"/>
        <end position="455"/>
    </location>
</feature>
<feature type="compositionally biased region" description="Basic and acidic residues" evidence="5">
    <location>
        <begin position="827"/>
        <end position="841"/>
    </location>
</feature>
<keyword evidence="1" id="KW-0479">Metal-binding</keyword>
<feature type="domain" description="PHD-type" evidence="6">
    <location>
        <begin position="1137"/>
        <end position="1193"/>
    </location>
</feature>
<dbReference type="InterPro" id="IPR019787">
    <property type="entry name" value="Znf_PHD-finger"/>
</dbReference>
<name>A0AAV3P2S0_LITER</name>
<dbReference type="SUPFAM" id="SSF57903">
    <property type="entry name" value="FYVE/PHD zinc finger"/>
    <property type="match status" value="1"/>
</dbReference>
<dbReference type="InterPro" id="IPR001357">
    <property type="entry name" value="BRCT_dom"/>
</dbReference>
<dbReference type="InterPro" id="IPR044254">
    <property type="entry name" value="At4g02110-like"/>
</dbReference>
<feature type="domain" description="BRCT" evidence="7">
    <location>
        <begin position="8"/>
        <end position="98"/>
    </location>
</feature>
<dbReference type="PROSITE" id="PS50172">
    <property type="entry name" value="BRCT"/>
    <property type="match status" value="3"/>
</dbReference>
<dbReference type="SMART" id="SM00249">
    <property type="entry name" value="PHD"/>
    <property type="match status" value="1"/>
</dbReference>
<feature type="compositionally biased region" description="Polar residues" evidence="5">
    <location>
        <begin position="495"/>
        <end position="504"/>
    </location>
</feature>
<dbReference type="Pfam" id="PF00628">
    <property type="entry name" value="PHD"/>
    <property type="match status" value="1"/>
</dbReference>
<feature type="region of interest" description="Disordered" evidence="5">
    <location>
        <begin position="619"/>
        <end position="642"/>
    </location>
</feature>
<dbReference type="GO" id="GO:0008270">
    <property type="term" value="F:zinc ion binding"/>
    <property type="evidence" value="ECO:0007669"/>
    <property type="project" value="UniProtKB-KW"/>
</dbReference>
<gene>
    <name evidence="8" type="ORF">LIER_05970</name>
</gene>
<keyword evidence="2 4" id="KW-0863">Zinc-finger</keyword>
<feature type="region of interest" description="Disordered" evidence="5">
    <location>
        <begin position="713"/>
        <end position="789"/>
    </location>
</feature>
<feature type="compositionally biased region" description="Polar residues" evidence="5">
    <location>
        <begin position="531"/>
        <end position="552"/>
    </location>
</feature>
<feature type="region of interest" description="Disordered" evidence="5">
    <location>
        <begin position="495"/>
        <end position="517"/>
    </location>
</feature>
<dbReference type="Pfam" id="PF00533">
    <property type="entry name" value="BRCT"/>
    <property type="match status" value="1"/>
</dbReference>
<reference evidence="8 9" key="1">
    <citation type="submission" date="2024-01" db="EMBL/GenBank/DDBJ databases">
        <title>The complete chloroplast genome sequence of Lithospermum erythrorhizon: insights into the phylogenetic relationship among Boraginaceae species and the maternal lineages of purple gromwells.</title>
        <authorList>
            <person name="Okada T."/>
            <person name="Watanabe K."/>
        </authorList>
    </citation>
    <scope>NUCLEOTIDE SEQUENCE [LARGE SCALE GENOMIC DNA]</scope>
</reference>
<evidence type="ECO:0000256" key="5">
    <source>
        <dbReference type="SAM" id="MobiDB-lite"/>
    </source>
</evidence>
<dbReference type="PANTHER" id="PTHR47181:SF2">
    <property type="entry name" value="BRCA1 C TERMINUS DOMAIN CONTAINING PROTEIN, EXPRESSED"/>
    <property type="match status" value="1"/>
</dbReference>
<dbReference type="Gene3D" id="3.40.50.10190">
    <property type="entry name" value="BRCT domain"/>
    <property type="match status" value="4"/>
</dbReference>
<dbReference type="SUPFAM" id="SSF52113">
    <property type="entry name" value="BRCT domain"/>
    <property type="match status" value="3"/>
</dbReference>
<protein>
    <recommendedName>
        <fullName evidence="10">BRCT domain-containing protein</fullName>
    </recommendedName>
</protein>
<dbReference type="InterPro" id="IPR013083">
    <property type="entry name" value="Znf_RING/FYVE/PHD"/>
</dbReference>
<feature type="compositionally biased region" description="Basic residues" evidence="5">
    <location>
        <begin position="775"/>
        <end position="787"/>
    </location>
</feature>
<feature type="compositionally biased region" description="Basic and acidic residues" evidence="5">
    <location>
        <begin position="207"/>
        <end position="218"/>
    </location>
</feature>
<proteinExistence type="predicted"/>
<accession>A0AAV3P2S0</accession>
<evidence type="ECO:0000256" key="1">
    <source>
        <dbReference type="ARBA" id="ARBA00022723"/>
    </source>
</evidence>
<dbReference type="InterPro" id="IPR036420">
    <property type="entry name" value="BRCT_dom_sf"/>
</dbReference>
<dbReference type="SMART" id="SM00292">
    <property type="entry name" value="BRCT"/>
    <property type="match status" value="4"/>
</dbReference>
<evidence type="ECO:0000313" key="9">
    <source>
        <dbReference type="Proteomes" id="UP001454036"/>
    </source>
</evidence>
<dbReference type="CDD" id="cd17738">
    <property type="entry name" value="BRCT_TopBP1_rpt7"/>
    <property type="match status" value="1"/>
</dbReference>
<comment type="caution">
    <text evidence="8">The sequence shown here is derived from an EMBL/GenBank/DDBJ whole genome shotgun (WGS) entry which is preliminary data.</text>
</comment>
<dbReference type="PANTHER" id="PTHR47181">
    <property type="entry name" value="BRCA1 C TERMINUS DOMAIN CONTAINING PROTEIN, EXPRESSED"/>
    <property type="match status" value="1"/>
</dbReference>
<feature type="compositionally biased region" description="Basic and acidic residues" evidence="5">
    <location>
        <begin position="619"/>
        <end position="629"/>
    </location>
</feature>
<feature type="compositionally biased region" description="Basic and acidic residues" evidence="5">
    <location>
        <begin position="733"/>
        <end position="745"/>
    </location>
</feature>
<evidence type="ECO:0000256" key="3">
    <source>
        <dbReference type="ARBA" id="ARBA00022833"/>
    </source>
</evidence>